<evidence type="ECO:0000256" key="1">
    <source>
        <dbReference type="SAM" id="MobiDB-lite"/>
    </source>
</evidence>
<accession>A0A089M849</accession>
<proteinExistence type="predicted"/>
<organism evidence="2 3">
    <name type="scientific">Paenibacillus graminis</name>
    <dbReference type="NCBI Taxonomy" id="189425"/>
    <lineage>
        <taxon>Bacteria</taxon>
        <taxon>Bacillati</taxon>
        <taxon>Bacillota</taxon>
        <taxon>Bacilli</taxon>
        <taxon>Bacillales</taxon>
        <taxon>Paenibacillaceae</taxon>
        <taxon>Paenibacillus</taxon>
    </lineage>
</organism>
<dbReference type="OrthoDB" id="2626226at2"/>
<dbReference type="KEGG" id="pgm:PGRAT_18470"/>
<dbReference type="HOGENOM" id="CLU_113290_0_0_9"/>
<dbReference type="eggNOG" id="COG1559">
    <property type="taxonomic scope" value="Bacteria"/>
</dbReference>
<protein>
    <recommendedName>
        <fullName evidence="4">Aminodeoxychorismate lyase</fullName>
    </recommendedName>
</protein>
<dbReference type="STRING" id="189425.PGRAT_18470"/>
<evidence type="ECO:0000313" key="3">
    <source>
        <dbReference type="Proteomes" id="UP000029500"/>
    </source>
</evidence>
<dbReference type="EMBL" id="CP009287">
    <property type="protein sequence ID" value="AIQ69397.1"/>
    <property type="molecule type" value="Genomic_DNA"/>
</dbReference>
<dbReference type="Proteomes" id="UP000029500">
    <property type="component" value="Chromosome"/>
</dbReference>
<keyword evidence="3" id="KW-1185">Reference proteome</keyword>
<gene>
    <name evidence="2" type="ORF">PGRAT_18470</name>
</gene>
<name>A0A089M849_9BACL</name>
<dbReference type="Gene3D" id="3.30.1490.480">
    <property type="entry name" value="Endolytic murein transglycosylase"/>
    <property type="match status" value="1"/>
</dbReference>
<sequence length="215" mass="21611">MIKNRSFMLGLGTGLISGALLLQLMLSGGAAPMTKEQLLKEAAKLNLTVTDKAADAPAAEGEVDPQSKDPAAAGNTAVKAPAGSAKPSVSPKTSPAASPKAATQPTDAVTPAKPSAPAAPKTTAAVKPQVKESPVQAPSTPDPVAAGGISLKIPTGATLSGTADLLAEAGVIKDKAEFLKSANSRKINTKIQYGGYSFTKGESIDSIIDKLITVK</sequence>
<dbReference type="AlphaFoldDB" id="A0A089M849"/>
<dbReference type="RefSeq" id="WP_042266953.1">
    <property type="nucleotide sequence ID" value="NZ_CP009287.1"/>
</dbReference>
<feature type="region of interest" description="Disordered" evidence="1">
    <location>
        <begin position="56"/>
        <end position="146"/>
    </location>
</feature>
<reference evidence="2 3" key="1">
    <citation type="submission" date="2014-08" db="EMBL/GenBank/DDBJ databases">
        <title>Comparative genomics of the Paenibacillus odorifer group.</title>
        <authorList>
            <person name="den Bakker H.C."/>
            <person name="Tsai Y.-C."/>
            <person name="Martin N."/>
            <person name="Korlach J."/>
            <person name="Wiedmann M."/>
        </authorList>
    </citation>
    <scope>NUCLEOTIDE SEQUENCE [LARGE SCALE GENOMIC DNA]</scope>
    <source>
        <strain evidence="2 3">DSM 15220</strain>
    </source>
</reference>
<evidence type="ECO:0000313" key="2">
    <source>
        <dbReference type="EMBL" id="AIQ69397.1"/>
    </source>
</evidence>
<feature type="compositionally biased region" description="Low complexity" evidence="1">
    <location>
        <begin position="84"/>
        <end position="128"/>
    </location>
</feature>
<evidence type="ECO:0008006" key="4">
    <source>
        <dbReference type="Google" id="ProtNLM"/>
    </source>
</evidence>